<feature type="region of interest" description="Disordered" evidence="1">
    <location>
        <begin position="322"/>
        <end position="341"/>
    </location>
</feature>
<name>A0A5K7XJC8_9BACT</name>
<evidence type="ECO:0000256" key="1">
    <source>
        <dbReference type="SAM" id="MobiDB-lite"/>
    </source>
</evidence>
<dbReference type="Proteomes" id="UP000326837">
    <property type="component" value="Chromosome"/>
</dbReference>
<organism evidence="4 5">
    <name type="scientific">Lacipirellula parvula</name>
    <dbReference type="NCBI Taxonomy" id="2650471"/>
    <lineage>
        <taxon>Bacteria</taxon>
        <taxon>Pseudomonadati</taxon>
        <taxon>Planctomycetota</taxon>
        <taxon>Planctomycetia</taxon>
        <taxon>Pirellulales</taxon>
        <taxon>Lacipirellulaceae</taxon>
        <taxon>Lacipirellula</taxon>
    </lineage>
</organism>
<dbReference type="AlphaFoldDB" id="A0A5K7XJC8"/>
<reference evidence="5" key="1">
    <citation type="submission" date="2019-10" db="EMBL/GenBank/DDBJ databases">
        <title>Lacipirellula parvula gen. nov., sp. nov., representing a lineage of planctomycetes widespread in freshwater anoxic habitats, and description of the family Lacipirellulaceae.</title>
        <authorList>
            <person name="Dedysh S.N."/>
            <person name="Kulichevskaya I.S."/>
            <person name="Beletsky A.V."/>
            <person name="Rakitin A.L."/>
            <person name="Mardanov A.V."/>
            <person name="Ivanova A.A."/>
            <person name="Saltykova V.X."/>
            <person name="Rijpstra W.I.C."/>
            <person name="Sinninghe Damste J.S."/>
            <person name="Ravin N.V."/>
        </authorList>
    </citation>
    <scope>NUCLEOTIDE SEQUENCE [LARGE SCALE GENOMIC DNA]</scope>
    <source>
        <strain evidence="5">PX69</strain>
    </source>
</reference>
<dbReference type="RefSeq" id="WP_152101404.1">
    <property type="nucleotide sequence ID" value="NZ_AP021861.1"/>
</dbReference>
<dbReference type="Gene3D" id="3.30.700.10">
    <property type="entry name" value="Glycoprotein, Type 4 Pilin"/>
    <property type="match status" value="1"/>
</dbReference>
<dbReference type="Pfam" id="PF07596">
    <property type="entry name" value="SBP_bac_10"/>
    <property type="match status" value="1"/>
</dbReference>
<dbReference type="NCBIfam" id="TIGR02532">
    <property type="entry name" value="IV_pilin_GFxxxE"/>
    <property type="match status" value="1"/>
</dbReference>
<evidence type="ECO:0000313" key="4">
    <source>
        <dbReference type="EMBL" id="BBO36192.1"/>
    </source>
</evidence>
<feature type="transmembrane region" description="Helical" evidence="2">
    <location>
        <begin position="12"/>
        <end position="39"/>
    </location>
</feature>
<feature type="domain" description="DUF1559" evidence="3">
    <location>
        <begin position="40"/>
        <end position="315"/>
    </location>
</feature>
<sequence length="341" mass="36609">MAVRTRSGRGGASLGFTLVELLVVIAIIGVLVALLLPAVQAAREAARRNQCLNNFKQLGLAMQNHHDTFKYLPVDVNGQKYARGVLYLQLLPFMEGSTIRSAYNFSVAATNEANLALLSREEPMLRCPSDESQIHVAGGNDKGGDRKTSYGINYGYGNYGQLAANVARRGPFWANPGIAAGGLNADAAKSEFWPRYGDHSGQRVNYKQVSDGLSNTYLQFEMKQVPSEEKENNDRRARAWIYGAGSIQLSTRMAPNSSAADATACTTNNDSIAPCADKSGNFPVFVVGARSQHSGGVNASKCDGSAEFVSDGIDLTAWRSQSTMAGDDPPLYEVDPEGNGL</sequence>
<dbReference type="NCBIfam" id="TIGR04294">
    <property type="entry name" value="pre_pil_HX9DG"/>
    <property type="match status" value="1"/>
</dbReference>
<evidence type="ECO:0000256" key="2">
    <source>
        <dbReference type="SAM" id="Phobius"/>
    </source>
</evidence>
<dbReference type="InterPro" id="IPR012902">
    <property type="entry name" value="N_methyl_site"/>
</dbReference>
<dbReference type="InterPro" id="IPR045584">
    <property type="entry name" value="Pilin-like"/>
</dbReference>
<dbReference type="KEGG" id="lpav:PLANPX_5804"/>
<proteinExistence type="predicted"/>
<dbReference type="PANTHER" id="PTHR30093">
    <property type="entry name" value="GENERAL SECRETION PATHWAY PROTEIN G"/>
    <property type="match status" value="1"/>
</dbReference>
<accession>A0A5K7XJC8</accession>
<dbReference type="Pfam" id="PF07963">
    <property type="entry name" value="N_methyl"/>
    <property type="match status" value="1"/>
</dbReference>
<evidence type="ECO:0000259" key="3">
    <source>
        <dbReference type="Pfam" id="PF07596"/>
    </source>
</evidence>
<dbReference type="InterPro" id="IPR027558">
    <property type="entry name" value="Pre_pil_HX9DG_C"/>
</dbReference>
<keyword evidence="2" id="KW-1133">Transmembrane helix</keyword>
<keyword evidence="2" id="KW-0812">Transmembrane</keyword>
<gene>
    <name evidence="4" type="ORF">PLANPX_5804</name>
</gene>
<protein>
    <recommendedName>
        <fullName evidence="3">DUF1559 domain-containing protein</fullName>
    </recommendedName>
</protein>
<evidence type="ECO:0000313" key="5">
    <source>
        <dbReference type="Proteomes" id="UP000326837"/>
    </source>
</evidence>
<keyword evidence="5" id="KW-1185">Reference proteome</keyword>
<dbReference type="EMBL" id="AP021861">
    <property type="protein sequence ID" value="BBO36192.1"/>
    <property type="molecule type" value="Genomic_DNA"/>
</dbReference>
<dbReference type="InterPro" id="IPR011453">
    <property type="entry name" value="DUF1559"/>
</dbReference>
<keyword evidence="2" id="KW-0472">Membrane</keyword>
<dbReference type="SUPFAM" id="SSF54523">
    <property type="entry name" value="Pili subunits"/>
    <property type="match status" value="1"/>
</dbReference>
<dbReference type="PANTHER" id="PTHR30093:SF2">
    <property type="entry name" value="TYPE II SECRETION SYSTEM PROTEIN H"/>
    <property type="match status" value="1"/>
</dbReference>